<feature type="domain" description="Lipoyl-binding" evidence="6">
    <location>
        <begin position="176"/>
        <end position="251"/>
    </location>
</feature>
<dbReference type="PANTHER" id="PTHR23151">
    <property type="entry name" value="DIHYDROLIPOAMIDE ACETYL/SUCCINYL-TRANSFERASE-RELATED"/>
    <property type="match status" value="1"/>
</dbReference>
<evidence type="ECO:0000259" key="7">
    <source>
        <dbReference type="PROSITE" id="PS51826"/>
    </source>
</evidence>
<dbReference type="Pfam" id="PF00198">
    <property type="entry name" value="2-oxoacid_dh"/>
    <property type="match status" value="1"/>
</dbReference>
<feature type="region of interest" description="Disordered" evidence="5">
    <location>
        <begin position="500"/>
        <end position="527"/>
    </location>
</feature>
<feature type="compositionally biased region" description="Low complexity" evidence="5">
    <location>
        <begin position="146"/>
        <end position="165"/>
    </location>
</feature>
<dbReference type="SUPFAM" id="SSF47005">
    <property type="entry name" value="Peripheral subunit-binding domain of 2-oxo acid dehydrogenase complex"/>
    <property type="match status" value="2"/>
</dbReference>
<proteinExistence type="inferred from homology"/>
<keyword evidence="3" id="KW-0809">Transit peptide</keyword>
<evidence type="ECO:0000256" key="4">
    <source>
        <dbReference type="RuleBase" id="RU003423"/>
    </source>
</evidence>
<dbReference type="CDD" id="cd06849">
    <property type="entry name" value="lipoyl_domain"/>
    <property type="match status" value="3"/>
</dbReference>
<reference evidence="8 9" key="1">
    <citation type="journal article" date="2014" name="Mol. Plant">
        <title>Chromosome Scale Genome Assembly and Transcriptome Profiling of Nannochloropsis gaditana in Nitrogen Depletion.</title>
        <authorList>
            <person name="Corteggiani Carpinelli E."/>
            <person name="Telatin A."/>
            <person name="Vitulo N."/>
            <person name="Forcato C."/>
            <person name="D'Angelo M."/>
            <person name="Schiavon R."/>
            <person name="Vezzi A."/>
            <person name="Giacometti G.M."/>
            <person name="Morosinotto T."/>
            <person name="Valle G."/>
        </authorList>
    </citation>
    <scope>NUCLEOTIDE SEQUENCE [LARGE SCALE GENOMIC DNA]</scope>
    <source>
        <strain evidence="8 9">B-31</strain>
    </source>
</reference>
<evidence type="ECO:0000256" key="3">
    <source>
        <dbReference type="ARBA" id="ARBA00022946"/>
    </source>
</evidence>
<dbReference type="AlphaFoldDB" id="W7TSZ8"/>
<keyword evidence="2 4" id="KW-0450">Lipoyl</keyword>
<keyword evidence="4" id="KW-0012">Acyltransferase</keyword>
<comment type="caution">
    <text evidence="8">The sequence shown here is derived from an EMBL/GenBank/DDBJ whole genome shotgun (WGS) entry which is preliminary data.</text>
</comment>
<dbReference type="PANTHER" id="PTHR23151:SF75">
    <property type="entry name" value="DIHYDROLIPOYLLYSINE-RESIDUE ACETYLTRANSFERASE COMPONENT 5 OF PYRUVATE DEHYDROGENASE COMPLEX, CHLOROPLASTIC"/>
    <property type="match status" value="1"/>
</dbReference>
<dbReference type="Pfam" id="PF00364">
    <property type="entry name" value="Biotin_lipoyl"/>
    <property type="match status" value="3"/>
</dbReference>
<dbReference type="Gene3D" id="4.10.320.10">
    <property type="entry name" value="E3-binding domain"/>
    <property type="match status" value="2"/>
</dbReference>
<dbReference type="PROSITE" id="PS50968">
    <property type="entry name" value="BIOTINYL_LIPOYL"/>
    <property type="match status" value="3"/>
</dbReference>
<dbReference type="SUPFAM" id="SSF51230">
    <property type="entry name" value="Single hybrid motif"/>
    <property type="match status" value="3"/>
</dbReference>
<name>W7TSZ8_9STRA</name>
<feature type="compositionally biased region" description="Basic and acidic residues" evidence="5">
    <location>
        <begin position="856"/>
        <end position="868"/>
    </location>
</feature>
<comment type="similarity">
    <text evidence="1 4">Belongs to the 2-oxoacid dehydrogenase family.</text>
</comment>
<dbReference type="InterPro" id="IPR000089">
    <property type="entry name" value="Biotin_lipoyl"/>
</dbReference>
<dbReference type="GO" id="GO:0004742">
    <property type="term" value="F:dihydrolipoyllysine-residue acetyltransferase activity"/>
    <property type="evidence" value="ECO:0007669"/>
    <property type="project" value="TreeGrafter"/>
</dbReference>
<dbReference type="GO" id="GO:0006086">
    <property type="term" value="P:pyruvate decarboxylation to acetyl-CoA"/>
    <property type="evidence" value="ECO:0007669"/>
    <property type="project" value="InterPro"/>
</dbReference>
<protein>
    <recommendedName>
        <fullName evidence="4">Dihydrolipoamide acetyltransferase component of pyruvate dehydrogenase complex</fullName>
        <ecNumber evidence="4">2.3.1.-</ecNumber>
    </recommendedName>
</protein>
<feature type="domain" description="Peripheral subunit-binding (PSBD)" evidence="7">
    <location>
        <begin position="403"/>
        <end position="440"/>
    </location>
</feature>
<dbReference type="InterPro" id="IPR011053">
    <property type="entry name" value="Single_hybrid_motif"/>
</dbReference>
<dbReference type="InterPro" id="IPR003016">
    <property type="entry name" value="2-oxoA_DH_lipoyl-BS"/>
</dbReference>
<feature type="region of interest" description="Disordered" evidence="5">
    <location>
        <begin position="843"/>
        <end position="868"/>
    </location>
</feature>
<feature type="region of interest" description="Disordered" evidence="5">
    <location>
        <begin position="144"/>
        <end position="171"/>
    </location>
</feature>
<evidence type="ECO:0000256" key="5">
    <source>
        <dbReference type="SAM" id="MobiDB-lite"/>
    </source>
</evidence>
<dbReference type="EC" id="2.3.1.-" evidence="4"/>
<dbReference type="GO" id="GO:0045254">
    <property type="term" value="C:pyruvate dehydrogenase complex"/>
    <property type="evidence" value="ECO:0007669"/>
    <property type="project" value="InterPro"/>
</dbReference>
<dbReference type="InterPro" id="IPR004167">
    <property type="entry name" value="PSBD"/>
</dbReference>
<evidence type="ECO:0000313" key="8">
    <source>
        <dbReference type="EMBL" id="EWM23444.1"/>
    </source>
</evidence>
<dbReference type="Gene3D" id="2.40.50.100">
    <property type="match status" value="3"/>
</dbReference>
<feature type="domain" description="Lipoyl-binding" evidence="6">
    <location>
        <begin position="271"/>
        <end position="346"/>
    </location>
</feature>
<feature type="domain" description="Lipoyl-binding" evidence="6">
    <location>
        <begin position="57"/>
        <end position="132"/>
    </location>
</feature>
<dbReference type="InterPro" id="IPR045257">
    <property type="entry name" value="E2/Pdx1"/>
</dbReference>
<dbReference type="SUPFAM" id="SSF52777">
    <property type="entry name" value="CoA-dependent acyltransferases"/>
    <property type="match status" value="1"/>
</dbReference>
<dbReference type="FunFam" id="2.40.50.100:FF:000010">
    <property type="entry name" value="Acetyltransferase component of pyruvate dehydrogenase complex"/>
    <property type="match status" value="3"/>
</dbReference>
<evidence type="ECO:0000256" key="2">
    <source>
        <dbReference type="ARBA" id="ARBA00022823"/>
    </source>
</evidence>
<accession>W7TSZ8</accession>
<keyword evidence="9" id="KW-1185">Reference proteome</keyword>
<evidence type="ECO:0000256" key="1">
    <source>
        <dbReference type="ARBA" id="ARBA00007317"/>
    </source>
</evidence>
<feature type="domain" description="Peripheral subunit-binding (PSBD)" evidence="7">
    <location>
        <begin position="457"/>
        <end position="494"/>
    </location>
</feature>
<evidence type="ECO:0000259" key="6">
    <source>
        <dbReference type="PROSITE" id="PS50968"/>
    </source>
</evidence>
<comment type="cofactor">
    <cofactor evidence="4">
        <name>(R)-lipoate</name>
        <dbReference type="ChEBI" id="CHEBI:83088"/>
    </cofactor>
</comment>
<dbReference type="PROSITE" id="PS51826">
    <property type="entry name" value="PSBD"/>
    <property type="match status" value="2"/>
</dbReference>
<gene>
    <name evidence="8" type="ORF">Naga_100594g3</name>
</gene>
<organism evidence="8 9">
    <name type="scientific">Nannochloropsis gaditana</name>
    <dbReference type="NCBI Taxonomy" id="72520"/>
    <lineage>
        <taxon>Eukaryota</taxon>
        <taxon>Sar</taxon>
        <taxon>Stramenopiles</taxon>
        <taxon>Ochrophyta</taxon>
        <taxon>Eustigmatophyceae</taxon>
        <taxon>Eustigmatales</taxon>
        <taxon>Monodopsidaceae</taxon>
        <taxon>Nannochloropsis</taxon>
    </lineage>
</organism>
<dbReference type="PROSITE" id="PS00189">
    <property type="entry name" value="LIPOYL"/>
    <property type="match status" value="3"/>
</dbReference>
<evidence type="ECO:0000313" key="9">
    <source>
        <dbReference type="Proteomes" id="UP000019335"/>
    </source>
</evidence>
<dbReference type="InterPro" id="IPR036625">
    <property type="entry name" value="E3-bd_dom_sf"/>
</dbReference>
<feature type="compositionally biased region" description="Low complexity" evidence="5">
    <location>
        <begin position="501"/>
        <end position="513"/>
    </location>
</feature>
<keyword evidence="4" id="KW-0808">Transferase</keyword>
<sequence length="907" mass="94288">MRQTTLTHKAVGAGLLALVLLAQASMAFIPGRMAVRTLFQPLKQHQASRVVLSMAEAIEIAMPALSSTMTEGKIVEWTAKVGDKIKAGQTIMVVESDKADMDVEAFEEGFLAKIVFGDGASAPVGATVALLARSKEEIPAVQAMTPGASPATAPAAAPAPESSAPAGGGASLGVPTNEIAMPALSSTMTEGKIVEWTVKVGDKIKAGQTIMVVESDKADMDVEAFESGYVAAILAKAGEATLVGAPCALLVDNEADVEKVKAALASADVDFAEVAMPALSSTMTSGKIVAWTAKVGDSVKAGQTVMVVESDKADMDVEAFEGGVLASILTGEGDSAKVGDPVALLAAKKEDVPALQAYGQALKASLSGAPAPAPAVSAAAATAPAASTPVAATAVSPPGERVVASGYAKKLASEAGVDLRSVPGTGLGGRVVGANVIAAAAGKPMAKPLGYRSPPGSATPLAKRLAAEAGLDLKSLKGTGEFGRVTADDVLIATGKKSPVKKQAAGGKAGPVKAPKPAPGPMPTGTKSMDGMMKAVAKNMEKTLDVPIFRVSRLITTDKFDKMYAEVKGQGVSVSALLAKAVAKTLERHPILNAAYDPAGAIKYNPDINIAMAVALDGGLITPTLRNANAMDLVSLGGKWRELVKKAQEKRLAPDEYTTGTFTISNLGMYGVSAFDAILPPGQGSILAIGGSIPTVVVRKDGSFAVQKQMTVTITCDHRHIYGADAAEFLRDLAELMEEDAGGTDITVARLEGGATIDYRYWTVKGGTDLSRRSLSAGPSLCVISVLECARVRVWGVWWWGLGASDGVRPGRWKRMESFCMFFSVSFCISVMLSLAYRHECVPSRDKGGSARTQRRVREEKKDLEQRRPPVSHNVAYRTSLVYRAIASFWFTALDPDAPSSPRLLQA</sequence>
<dbReference type="Pfam" id="PF02817">
    <property type="entry name" value="E3_binding"/>
    <property type="match status" value="2"/>
</dbReference>
<dbReference type="Proteomes" id="UP000019335">
    <property type="component" value="Chromosome 17"/>
</dbReference>
<dbReference type="OrthoDB" id="537444at2759"/>
<dbReference type="EMBL" id="AZIL01001665">
    <property type="protein sequence ID" value="EWM23444.1"/>
    <property type="molecule type" value="Genomic_DNA"/>
</dbReference>
<dbReference type="InterPro" id="IPR001078">
    <property type="entry name" value="2-oxoacid_DH_actylTfrase"/>
</dbReference>
<dbReference type="InterPro" id="IPR023213">
    <property type="entry name" value="CAT-like_dom_sf"/>
</dbReference>
<dbReference type="Gene3D" id="3.30.559.10">
    <property type="entry name" value="Chloramphenicol acetyltransferase-like domain"/>
    <property type="match status" value="1"/>
</dbReference>